<keyword evidence="5 6" id="KW-0472">Membrane</keyword>
<dbReference type="InterPro" id="IPR036259">
    <property type="entry name" value="MFS_trans_sf"/>
</dbReference>
<dbReference type="InterPro" id="IPR011701">
    <property type="entry name" value="MFS"/>
</dbReference>
<comment type="caution">
    <text evidence="8">The sequence shown here is derived from an EMBL/GenBank/DDBJ whole genome shotgun (WGS) entry which is preliminary data.</text>
</comment>
<feature type="transmembrane region" description="Helical" evidence="6">
    <location>
        <begin position="307"/>
        <end position="330"/>
    </location>
</feature>
<feature type="transmembrane region" description="Helical" evidence="6">
    <location>
        <begin position="181"/>
        <end position="199"/>
    </location>
</feature>
<comment type="subcellular location">
    <subcellularLocation>
        <location evidence="1">Cell membrane</location>
        <topology evidence="1">Multi-pass membrane protein</topology>
    </subcellularLocation>
</comment>
<dbReference type="PROSITE" id="PS50850">
    <property type="entry name" value="MFS"/>
    <property type="match status" value="1"/>
</dbReference>
<feature type="transmembrane region" description="Helical" evidence="6">
    <location>
        <begin position="241"/>
        <end position="260"/>
    </location>
</feature>
<evidence type="ECO:0000256" key="3">
    <source>
        <dbReference type="ARBA" id="ARBA00022692"/>
    </source>
</evidence>
<feature type="transmembrane region" description="Helical" evidence="6">
    <location>
        <begin position="53"/>
        <end position="74"/>
    </location>
</feature>
<protein>
    <submittedName>
        <fullName evidence="8">MFS transporter</fullName>
    </submittedName>
</protein>
<evidence type="ECO:0000256" key="6">
    <source>
        <dbReference type="SAM" id="Phobius"/>
    </source>
</evidence>
<dbReference type="Pfam" id="PF07690">
    <property type="entry name" value="MFS_1"/>
    <property type="match status" value="1"/>
</dbReference>
<evidence type="ECO:0000256" key="5">
    <source>
        <dbReference type="ARBA" id="ARBA00023136"/>
    </source>
</evidence>
<dbReference type="RefSeq" id="WP_347371815.1">
    <property type="nucleotide sequence ID" value="NZ_JBDOJC010000001.1"/>
</dbReference>
<organism evidence="8 9">
    <name type="scientific">Chromobacterium vaccinii</name>
    <dbReference type="NCBI Taxonomy" id="1108595"/>
    <lineage>
        <taxon>Bacteria</taxon>
        <taxon>Pseudomonadati</taxon>
        <taxon>Pseudomonadota</taxon>
        <taxon>Betaproteobacteria</taxon>
        <taxon>Neisseriales</taxon>
        <taxon>Chromobacteriaceae</taxon>
        <taxon>Chromobacterium</taxon>
    </lineage>
</organism>
<feature type="transmembrane region" description="Helical" evidence="6">
    <location>
        <begin position="401"/>
        <end position="422"/>
    </location>
</feature>
<dbReference type="CDD" id="cd06173">
    <property type="entry name" value="MFS_MefA_like"/>
    <property type="match status" value="1"/>
</dbReference>
<feature type="transmembrane region" description="Helical" evidence="6">
    <location>
        <begin position="371"/>
        <end position="389"/>
    </location>
</feature>
<evidence type="ECO:0000313" key="9">
    <source>
        <dbReference type="Proteomes" id="UP001455709"/>
    </source>
</evidence>
<keyword evidence="3 6" id="KW-0812">Transmembrane</keyword>
<dbReference type="Proteomes" id="UP001455709">
    <property type="component" value="Unassembled WGS sequence"/>
</dbReference>
<keyword evidence="2" id="KW-1003">Cell membrane</keyword>
<evidence type="ECO:0000256" key="1">
    <source>
        <dbReference type="ARBA" id="ARBA00004651"/>
    </source>
</evidence>
<reference evidence="8 9" key="1">
    <citation type="submission" date="2024-05" db="EMBL/GenBank/DDBJ databases">
        <authorList>
            <person name="De Oliveira J.P."/>
            <person name="Noriler S.A."/>
            <person name="De Oliveira A.G."/>
            <person name="Sipoli D.S."/>
        </authorList>
    </citation>
    <scope>NUCLEOTIDE SEQUENCE [LARGE SCALE GENOMIC DNA]</scope>
    <source>
        <strain evidence="8 9">LABIM189</strain>
    </source>
</reference>
<dbReference type="SUPFAM" id="SSF103473">
    <property type="entry name" value="MFS general substrate transporter"/>
    <property type="match status" value="1"/>
</dbReference>
<evidence type="ECO:0000313" key="8">
    <source>
        <dbReference type="EMBL" id="MEO2219247.1"/>
    </source>
</evidence>
<dbReference type="InterPro" id="IPR020846">
    <property type="entry name" value="MFS_dom"/>
</dbReference>
<feature type="transmembrane region" description="Helical" evidence="6">
    <location>
        <begin position="272"/>
        <end position="295"/>
    </location>
</feature>
<name>A0ABV0FKW2_9NEIS</name>
<gene>
    <name evidence="8" type="ORF">ABGV49_19515</name>
</gene>
<feature type="transmembrane region" description="Helical" evidence="6">
    <location>
        <begin position="336"/>
        <end position="359"/>
    </location>
</feature>
<dbReference type="PANTHER" id="PTHR23513">
    <property type="entry name" value="INTEGRAL MEMBRANE EFFLUX PROTEIN-RELATED"/>
    <property type="match status" value="1"/>
</dbReference>
<feature type="transmembrane region" description="Helical" evidence="6">
    <location>
        <begin position="110"/>
        <end position="133"/>
    </location>
</feature>
<dbReference type="Gene3D" id="1.20.1250.20">
    <property type="entry name" value="MFS general substrate transporter like domains"/>
    <property type="match status" value="1"/>
</dbReference>
<sequence length="454" mass="48499">MKMIKAWCTTLFPSKTLGSKFVMVQLSGFLLMLASEFERLSVAWWCLDKTKSPAMFATMVTVGSIGYLAAQPSLGWLGDRYPKRNVLISSFSISAAASLILAALSNGIGFPAVAVGVTLLVGSLATSIVPALMSGVVLDLVDKSNVTDAFRVRASLGTIASTGGPILAGSLIAFFGYKWPILIASILVLLAVIGLARNLPKHEKLAENLISKGPRKFFQDWLRMTSYGAKSVWMIKPERQMGFLAMITNAAMLPMVLVLIPSLVKQYFSNPAWISGLASASLGLGVLACSTFILPKIKTIKTNDYQIILGRLLSAGGVCGTTISVAAFGYTSSTHLATSLLCLSLFVAGVGLGLVNIVGSSVRSRAIPPHLRTRIFAATGFLSGIAIPFGNLLQGVALNTMGPFIATLTISIIMCISVVIYLQSDSIRSIMRCSENEIDGEYGRRYEQFAAEEK</sequence>
<feature type="transmembrane region" description="Helical" evidence="6">
    <location>
        <begin position="154"/>
        <end position="175"/>
    </location>
</feature>
<evidence type="ECO:0000256" key="2">
    <source>
        <dbReference type="ARBA" id="ARBA00022475"/>
    </source>
</evidence>
<evidence type="ECO:0000259" key="7">
    <source>
        <dbReference type="PROSITE" id="PS50850"/>
    </source>
</evidence>
<evidence type="ECO:0000256" key="4">
    <source>
        <dbReference type="ARBA" id="ARBA00022989"/>
    </source>
</evidence>
<accession>A0ABV0FKW2</accession>
<dbReference type="EMBL" id="JBDOJC010000001">
    <property type="protein sequence ID" value="MEO2219247.1"/>
    <property type="molecule type" value="Genomic_DNA"/>
</dbReference>
<proteinExistence type="predicted"/>
<keyword evidence="9" id="KW-1185">Reference proteome</keyword>
<feature type="transmembrane region" description="Helical" evidence="6">
    <location>
        <begin position="86"/>
        <end position="104"/>
    </location>
</feature>
<dbReference type="PANTHER" id="PTHR23513:SF11">
    <property type="entry name" value="STAPHYLOFERRIN A TRANSPORTER"/>
    <property type="match status" value="1"/>
</dbReference>
<feature type="domain" description="Major facilitator superfamily (MFS) profile" evidence="7">
    <location>
        <begin position="1"/>
        <end position="426"/>
    </location>
</feature>
<keyword evidence="4 6" id="KW-1133">Transmembrane helix</keyword>